<proteinExistence type="predicted"/>
<accession>A0A1R3KLA8</accession>
<evidence type="ECO:0000313" key="1">
    <source>
        <dbReference type="EMBL" id="OMP07788.1"/>
    </source>
</evidence>
<protein>
    <submittedName>
        <fullName evidence="1">Uncharacterized protein</fullName>
    </submittedName>
</protein>
<dbReference type="EMBL" id="AWUE01013051">
    <property type="protein sequence ID" value="OMP07788.1"/>
    <property type="molecule type" value="Genomic_DNA"/>
</dbReference>
<organism evidence="1 2">
    <name type="scientific">Corchorus olitorius</name>
    <dbReference type="NCBI Taxonomy" id="93759"/>
    <lineage>
        <taxon>Eukaryota</taxon>
        <taxon>Viridiplantae</taxon>
        <taxon>Streptophyta</taxon>
        <taxon>Embryophyta</taxon>
        <taxon>Tracheophyta</taxon>
        <taxon>Spermatophyta</taxon>
        <taxon>Magnoliopsida</taxon>
        <taxon>eudicotyledons</taxon>
        <taxon>Gunneridae</taxon>
        <taxon>Pentapetalae</taxon>
        <taxon>rosids</taxon>
        <taxon>malvids</taxon>
        <taxon>Malvales</taxon>
        <taxon>Malvaceae</taxon>
        <taxon>Grewioideae</taxon>
        <taxon>Apeibeae</taxon>
        <taxon>Corchorus</taxon>
    </lineage>
</organism>
<dbReference type="AlphaFoldDB" id="A0A1R3KLA8"/>
<dbReference type="Proteomes" id="UP000187203">
    <property type="component" value="Unassembled WGS sequence"/>
</dbReference>
<comment type="caution">
    <text evidence="1">The sequence shown here is derived from an EMBL/GenBank/DDBJ whole genome shotgun (WGS) entry which is preliminary data.</text>
</comment>
<reference evidence="2" key="1">
    <citation type="submission" date="2013-09" db="EMBL/GenBank/DDBJ databases">
        <title>Corchorus olitorius genome sequencing.</title>
        <authorList>
            <person name="Alam M."/>
            <person name="Haque M.S."/>
            <person name="Islam M.S."/>
            <person name="Emdad E.M."/>
            <person name="Islam M.M."/>
            <person name="Ahmed B."/>
            <person name="Halim A."/>
            <person name="Hossen Q.M.M."/>
            <person name="Hossain M.Z."/>
            <person name="Ahmed R."/>
            <person name="Khan M.M."/>
            <person name="Islam R."/>
            <person name="Rashid M.M."/>
            <person name="Khan S.A."/>
            <person name="Rahman M.S."/>
            <person name="Alam M."/>
            <person name="Yahiya A.S."/>
            <person name="Khan M.S."/>
            <person name="Azam M.S."/>
            <person name="Haque T."/>
            <person name="Lashkar M.Z.H."/>
            <person name="Akhand A.I."/>
            <person name="Morshed G."/>
            <person name="Roy S."/>
            <person name="Uddin K.S."/>
            <person name="Rabeya T."/>
            <person name="Hossain A.S."/>
            <person name="Chowdhury A."/>
            <person name="Snigdha A.R."/>
            <person name="Mortoza M.S."/>
            <person name="Matin S.A."/>
            <person name="Hoque S.M.E."/>
            <person name="Islam M.K."/>
            <person name="Roy D.K."/>
            <person name="Haider R."/>
            <person name="Moosa M.M."/>
            <person name="Elias S.M."/>
            <person name="Hasan A.M."/>
            <person name="Jahan S."/>
            <person name="Shafiuddin M."/>
            <person name="Mahmood N."/>
            <person name="Shommy N.S."/>
        </authorList>
    </citation>
    <scope>NUCLEOTIDE SEQUENCE [LARGE SCALE GENOMIC DNA]</scope>
    <source>
        <strain evidence="2">cv. O-4</strain>
    </source>
</reference>
<dbReference type="OrthoDB" id="987552at2759"/>
<keyword evidence="2" id="KW-1185">Reference proteome</keyword>
<sequence length="71" mass="8093">MLSCYEDEGMGPFIGHYYTAQDKKSSWDFIKESLIMSIFKNVVRVYMDQGGIIDPDELAISEVDASLKPLR</sequence>
<name>A0A1R3KLA8_9ROSI</name>
<evidence type="ECO:0000313" key="2">
    <source>
        <dbReference type="Proteomes" id="UP000187203"/>
    </source>
</evidence>
<gene>
    <name evidence="1" type="ORF">COLO4_07045</name>
</gene>